<gene>
    <name evidence="2" type="ORF">UFOVP116_393</name>
</gene>
<organism evidence="2">
    <name type="scientific">uncultured Caudovirales phage</name>
    <dbReference type="NCBI Taxonomy" id="2100421"/>
    <lineage>
        <taxon>Viruses</taxon>
        <taxon>Duplodnaviria</taxon>
        <taxon>Heunggongvirae</taxon>
        <taxon>Uroviricota</taxon>
        <taxon>Caudoviricetes</taxon>
        <taxon>Peduoviridae</taxon>
        <taxon>Maltschvirus</taxon>
        <taxon>Maltschvirus maltsch</taxon>
    </lineage>
</organism>
<evidence type="ECO:0000256" key="1">
    <source>
        <dbReference type="SAM" id="Coils"/>
    </source>
</evidence>
<feature type="coiled-coil region" evidence="1">
    <location>
        <begin position="94"/>
        <end position="121"/>
    </location>
</feature>
<evidence type="ECO:0000313" key="2">
    <source>
        <dbReference type="EMBL" id="CAB4130343.1"/>
    </source>
</evidence>
<keyword evidence="1" id="KW-0175">Coiled coil</keyword>
<dbReference type="EMBL" id="LR796237">
    <property type="protein sequence ID" value="CAB4130343.1"/>
    <property type="molecule type" value="Genomic_DNA"/>
</dbReference>
<protein>
    <submittedName>
        <fullName evidence="2">Uncharacterized protein</fullName>
    </submittedName>
</protein>
<name>A0A6J5LAJ2_9CAUD</name>
<sequence length="121" mass="14315">MKKYIRQLGDRIELGGQVATTEMLNNGWFEYNGPLPERNPEVYEYFALDNNVIVIKTNDSQQRDLKVEEMKKYLADTDYKMTVDYFAQLTPEQQQELTEKRDAARKLIREYQNQVNNQLTA</sequence>
<accession>A0A6J5LAJ2</accession>
<proteinExistence type="predicted"/>
<reference evidence="2" key="1">
    <citation type="submission" date="2020-04" db="EMBL/GenBank/DDBJ databases">
        <authorList>
            <person name="Chiriac C."/>
            <person name="Salcher M."/>
            <person name="Ghai R."/>
            <person name="Kavagutti S V."/>
        </authorList>
    </citation>
    <scope>NUCLEOTIDE SEQUENCE</scope>
</reference>